<evidence type="ECO:0000313" key="1">
    <source>
        <dbReference type="EMBL" id="SKA95155.1"/>
    </source>
</evidence>
<organism evidence="1 2">
    <name type="scientific">Sporosarcina newyorkensis</name>
    <dbReference type="NCBI Taxonomy" id="759851"/>
    <lineage>
        <taxon>Bacteria</taxon>
        <taxon>Bacillati</taxon>
        <taxon>Bacillota</taxon>
        <taxon>Bacilli</taxon>
        <taxon>Bacillales</taxon>
        <taxon>Caryophanaceae</taxon>
        <taxon>Sporosarcina</taxon>
    </lineage>
</organism>
<reference evidence="2" key="1">
    <citation type="submission" date="2017-02" db="EMBL/GenBank/DDBJ databases">
        <authorList>
            <person name="Varghese N."/>
            <person name="Submissions S."/>
        </authorList>
    </citation>
    <scope>NUCLEOTIDE SEQUENCE [LARGE SCALE GENOMIC DNA]</scope>
    <source>
        <strain evidence="2">DSM 23966</strain>
    </source>
</reference>
<name>A0A1T4Y1K2_9BACL</name>
<protein>
    <recommendedName>
        <fullName evidence="3">Transcriptional regulator</fullName>
    </recommendedName>
</protein>
<keyword evidence="2" id="KW-1185">Reference proteome</keyword>
<proteinExistence type="predicted"/>
<sequence>MKTRVGIVGPKDSVEIMNEIAKEYDSNMIPICFEYKNSIETTEIVEKNQHIIDIWVFSGATPYSLAQKSSSKQLFFYLKLNGSSLTKTLLNIVYKSNNDLLKVSIDMLDERDILETYHFLDISYEQCHLYEYSGVTPINEIVAFHSNLYNEGKVSVCITCLSDVYEALTSQGIPVYRITPTLANVRSTFNSALQQWEALNFKQSQLTVMLISIENINKIEKPHSFSYDLHRLNLELQSAVLTFTESISGSFLSIGTGTFIIFSTRGSLQNAGDQSVRLLDSLALITDLPANIGIGYGDSSLAAEENARLALLHAQNYNSNTAFSVENNGTVNGPLNGSQSISFEFRNEDEVFGEKLKECGVSITSFNKIMSVQRNLGKHTITAFDVADWLKMTERNARRLLNNLTNAGIAKIVGQEAPATRGRPRNIYQVGLDYFPNIDV</sequence>
<dbReference type="AlphaFoldDB" id="A0A1T4Y1K2"/>
<evidence type="ECO:0008006" key="3">
    <source>
        <dbReference type="Google" id="ProtNLM"/>
    </source>
</evidence>
<gene>
    <name evidence="1" type="ORF">SAMN04244570_1556</name>
</gene>
<dbReference type="Proteomes" id="UP000190042">
    <property type="component" value="Unassembled WGS sequence"/>
</dbReference>
<dbReference type="EMBL" id="FUYJ01000002">
    <property type="protein sequence ID" value="SKA95155.1"/>
    <property type="molecule type" value="Genomic_DNA"/>
</dbReference>
<dbReference type="Gene3D" id="3.30.70.270">
    <property type="match status" value="1"/>
</dbReference>
<dbReference type="RefSeq" id="WP_078817188.1">
    <property type="nucleotide sequence ID" value="NZ_FUYJ01000002.1"/>
</dbReference>
<accession>A0A1T4Y1K2</accession>
<evidence type="ECO:0000313" key="2">
    <source>
        <dbReference type="Proteomes" id="UP000190042"/>
    </source>
</evidence>
<dbReference type="InterPro" id="IPR043128">
    <property type="entry name" value="Rev_trsase/Diguanyl_cyclase"/>
</dbReference>